<dbReference type="OrthoDB" id="5402622at2759"/>
<keyword evidence="4" id="KW-1185">Reference proteome</keyword>
<accession>A0A2H2ZV70</accession>
<feature type="compositionally biased region" description="Polar residues" evidence="1">
    <location>
        <begin position="261"/>
        <end position="289"/>
    </location>
</feature>
<feature type="compositionally biased region" description="Basic and acidic residues" evidence="1">
    <location>
        <begin position="78"/>
        <end position="90"/>
    </location>
</feature>
<feature type="region of interest" description="Disordered" evidence="1">
    <location>
        <begin position="627"/>
        <end position="665"/>
    </location>
</feature>
<feature type="compositionally biased region" description="Basic and acidic residues" evidence="1">
    <location>
        <begin position="562"/>
        <end position="574"/>
    </location>
</feature>
<evidence type="ECO:0000256" key="2">
    <source>
        <dbReference type="SAM" id="Phobius"/>
    </source>
</evidence>
<feature type="compositionally biased region" description="Basic and acidic residues" evidence="1">
    <location>
        <begin position="759"/>
        <end position="770"/>
    </location>
</feature>
<protein>
    <submittedName>
        <fullName evidence="3">Uncharacterized protein</fullName>
    </submittedName>
</protein>
<keyword evidence="2" id="KW-0472">Membrane</keyword>
<feature type="transmembrane region" description="Helical" evidence="2">
    <location>
        <begin position="1192"/>
        <end position="1219"/>
    </location>
</feature>
<evidence type="ECO:0000256" key="1">
    <source>
        <dbReference type="SAM" id="MobiDB-lite"/>
    </source>
</evidence>
<feature type="compositionally biased region" description="Acidic residues" evidence="1">
    <location>
        <begin position="850"/>
        <end position="859"/>
    </location>
</feature>
<proteinExistence type="predicted"/>
<feature type="region of interest" description="Disordered" evidence="1">
    <location>
        <begin position="1"/>
        <end position="206"/>
    </location>
</feature>
<evidence type="ECO:0000313" key="3">
    <source>
        <dbReference type="EMBL" id="OTA04565.1"/>
    </source>
</evidence>
<feature type="region of interest" description="Disordered" evidence="1">
    <location>
        <begin position="679"/>
        <end position="889"/>
    </location>
</feature>
<dbReference type="PANTHER" id="PTHR38426">
    <property type="entry name" value="MAINTENANCE OF TELOMERE CAPPING PROTEIN 4"/>
    <property type="match status" value="1"/>
</dbReference>
<comment type="caution">
    <text evidence="3">The sequence shown here is derived from an EMBL/GenBank/DDBJ whole genome shotgun (WGS) entry which is preliminary data.</text>
</comment>
<feature type="region of interest" description="Disordered" evidence="1">
    <location>
        <begin position="416"/>
        <end position="441"/>
    </location>
</feature>
<dbReference type="EMBL" id="LFMI01000526">
    <property type="protein sequence ID" value="OTA04565.1"/>
    <property type="molecule type" value="Genomic_DNA"/>
</dbReference>
<dbReference type="InterPro" id="IPR038769">
    <property type="entry name" value="MTC4"/>
</dbReference>
<name>A0A2H2ZV70_TRIPA</name>
<feature type="region of interest" description="Disordered" evidence="1">
    <location>
        <begin position="555"/>
        <end position="605"/>
    </location>
</feature>
<gene>
    <name evidence="3" type="ORF">A9Z42_0051510</name>
</gene>
<feature type="compositionally biased region" description="Basic and acidic residues" evidence="1">
    <location>
        <begin position="184"/>
        <end position="196"/>
    </location>
</feature>
<feature type="region of interest" description="Disordered" evidence="1">
    <location>
        <begin position="336"/>
        <end position="364"/>
    </location>
</feature>
<dbReference type="PANTHER" id="PTHR38426:SF1">
    <property type="entry name" value="MAINTENANCE OF TELOMERE CAPPING PROTEIN 4"/>
    <property type="match status" value="1"/>
</dbReference>
<sequence>MPAPRSAGHYSATRDGRRDGPATPERRRNSSHEMGTAGNASSQRGDVFSPDDLFHDDDDADADVQSPGHHAEGPLQADDGHAHDHDDGHGHGHGHGTGHREERAHKKHKGRLGGGFLLHDAFGGVRSRRQRAALPQAPGPAAFQPASGPGPGPVLDLGMRQTAAPSRRSGGEAANSPPSTGYSADDRRFPDAHHQEPPATADLDPTQIVNMALSLSESRRLAARRSASRTAVPPRLAPIPDASSSNNIRHHLQQQRKVSRTESPTLIQDSSSGAVVPGSRSSGTFQPSFETSLDPQYRWQFSPSTLARAQKAKVHLELWAQYRRLLDVLPPLQPGLERPLSGSGPDSPVQTSGSQPPAIPLGRQYNPLQYIRNRKVRARERKVIDGKRQGFSDVEAVRLWVDSVYQQMSLAGTSLADERPSIPPYQYAEDSDLQSTPSEAVARSRRPRVDWYLEPCDVIADAYWLEQNGHKYLIEDRHWRKIFPPPASDLSRPLSRDIDDTSSKISPFTTRDVDVTETLTEGKDFGLSKVRSELSHSSAKERAKQKLQHIKGFHHRHGSTSHGHDQLRQKKDSGSDYSDSDNDSEPRRRSKPVRKGTISSNSNDLLQKQMLEMVAKEARERELEERALAHNDSADDHSVDAQDMKRASQPSSRFASRRGSMAEFSDSERKFAVLEKLKHASPTRQSLDVNRYALSPSKQSSIPNSPEMLPARNGKSESVASIDPSPPWSRSASPTRNPFSKIKSIIRDKNDDADDAEDDRQGRLSKRDKLASSGSASDMGRRESSPVGKPLSGTDSGKSARNTGSARLRGDEGVGLRGMFKAPRIDNVFRGGVSKLGDMIRKKDGPGEAQDLETTDESDSDKVRGRKSTPLTLSRKPSARAQEAQQHQPKHFLDSMPQFHRMPDHRFANGGDKAADGSANGRRAAVDELKPPMIKIRSASSSASPAPMVHKARLGESADVSESESLLNNHLSDTVDKRMNSAVSLSDRDNHHGRLPGQHWSIVDRGLPGQMKLSKREVARMRTLILSSGIKAMELRRRANEQHIPFSEERLAQKEAYLTEPGGIPWSDIARLTPEQAQLSLQLHKQQVAACDLYPFAARTLATAIQTWGQRWQSSADYFRDKTVQDLRTRVWEVRTQVADDLSELARKAADEADETSRDLMLGQPLKIKHVIDTMDKMLRTRRRRFRWLRRGLWLTVEWLLVGFMWYVWFMVMILRVFLGVGKGVLRGVKWLLWL</sequence>
<keyword evidence="2" id="KW-0812">Transmembrane</keyword>
<feature type="compositionally biased region" description="Basic residues" evidence="1">
    <location>
        <begin position="248"/>
        <end position="258"/>
    </location>
</feature>
<feature type="compositionally biased region" description="Basic and acidic residues" evidence="1">
    <location>
        <begin position="627"/>
        <end position="646"/>
    </location>
</feature>
<organism evidence="3 4">
    <name type="scientific">Trichoderma parareesei</name>
    <name type="common">Filamentous fungus</name>
    <dbReference type="NCBI Taxonomy" id="858221"/>
    <lineage>
        <taxon>Eukaryota</taxon>
        <taxon>Fungi</taxon>
        <taxon>Dikarya</taxon>
        <taxon>Ascomycota</taxon>
        <taxon>Pezizomycotina</taxon>
        <taxon>Sordariomycetes</taxon>
        <taxon>Hypocreomycetidae</taxon>
        <taxon>Hypocreales</taxon>
        <taxon>Hypocreaceae</taxon>
        <taxon>Trichoderma</taxon>
    </lineage>
</organism>
<feature type="region of interest" description="Disordered" evidence="1">
    <location>
        <begin position="224"/>
        <end position="289"/>
    </location>
</feature>
<dbReference type="AlphaFoldDB" id="A0A2H2ZV70"/>
<evidence type="ECO:0000313" key="4">
    <source>
        <dbReference type="Proteomes" id="UP000219286"/>
    </source>
</evidence>
<dbReference type="Proteomes" id="UP000219286">
    <property type="component" value="Unassembled WGS sequence"/>
</dbReference>
<feature type="compositionally biased region" description="Polar residues" evidence="1">
    <location>
        <begin position="793"/>
        <end position="805"/>
    </location>
</feature>
<feature type="compositionally biased region" description="Polar residues" evidence="1">
    <location>
        <begin position="728"/>
        <end position="738"/>
    </location>
</feature>
<feature type="compositionally biased region" description="Basic and acidic residues" evidence="1">
    <location>
        <begin position="12"/>
        <end position="31"/>
    </location>
</feature>
<reference evidence="3 4" key="1">
    <citation type="journal article" date="2015" name="Genome Announc.">
        <title>Genome sequence and annotation of Trichoderma parareesei, the ancestor of the cellulase producer Trichoderma reesei.</title>
        <authorList>
            <person name="Yang D."/>
            <person name="Pomraning K."/>
            <person name="Kopchinskiy A."/>
            <person name="Karimi Aghcheh R."/>
            <person name="Atanasova L."/>
            <person name="Chenthamara K."/>
            <person name="Baker S.E."/>
            <person name="Zhang R."/>
            <person name="Shen Q."/>
            <person name="Freitag M."/>
            <person name="Kubicek C.P."/>
            <person name="Druzhinina I.S."/>
        </authorList>
    </citation>
    <scope>NUCLEOTIDE SEQUENCE [LARGE SCALE GENOMIC DNA]</scope>
    <source>
        <strain evidence="3 4">CBS 125925</strain>
    </source>
</reference>
<feature type="compositionally biased region" description="Low complexity" evidence="1">
    <location>
        <begin position="132"/>
        <end position="147"/>
    </location>
</feature>
<keyword evidence="2" id="KW-1133">Transmembrane helix</keyword>